<dbReference type="GO" id="GO:0008237">
    <property type="term" value="F:metallopeptidase activity"/>
    <property type="evidence" value="ECO:0007669"/>
    <property type="project" value="UniProtKB-KW"/>
</dbReference>
<dbReference type="InterPro" id="IPR003675">
    <property type="entry name" value="Rce1/LyrA-like_dom"/>
</dbReference>
<feature type="transmembrane region" description="Helical" evidence="1">
    <location>
        <begin position="180"/>
        <end position="199"/>
    </location>
</feature>
<evidence type="ECO:0000313" key="3">
    <source>
        <dbReference type="EMBL" id="HIZ22189.1"/>
    </source>
</evidence>
<keyword evidence="3" id="KW-0482">Metalloprotease</keyword>
<evidence type="ECO:0000313" key="4">
    <source>
        <dbReference type="Proteomes" id="UP000824041"/>
    </source>
</evidence>
<feature type="non-terminal residue" evidence="3">
    <location>
        <position position="200"/>
    </location>
</feature>
<keyword evidence="1" id="KW-1133">Transmembrane helix</keyword>
<feature type="domain" description="CAAX prenyl protease 2/Lysostaphin resistance protein A-like" evidence="2">
    <location>
        <begin position="76"/>
        <end position="163"/>
    </location>
</feature>
<proteinExistence type="predicted"/>
<dbReference type="Proteomes" id="UP000824041">
    <property type="component" value="Unassembled WGS sequence"/>
</dbReference>
<dbReference type="PANTHER" id="PTHR36435:SF1">
    <property type="entry name" value="CAAX AMINO TERMINAL PROTEASE FAMILY PROTEIN"/>
    <property type="match status" value="1"/>
</dbReference>
<feature type="transmembrane region" description="Helical" evidence="1">
    <location>
        <begin position="35"/>
        <end position="59"/>
    </location>
</feature>
<keyword evidence="3" id="KW-0645">Protease</keyword>
<dbReference type="Pfam" id="PF02517">
    <property type="entry name" value="Rce1-like"/>
    <property type="match status" value="1"/>
</dbReference>
<organism evidence="3 4">
    <name type="scientific">Candidatus Blautia faecigallinarum</name>
    <dbReference type="NCBI Taxonomy" id="2838488"/>
    <lineage>
        <taxon>Bacteria</taxon>
        <taxon>Bacillati</taxon>
        <taxon>Bacillota</taxon>
        <taxon>Clostridia</taxon>
        <taxon>Lachnospirales</taxon>
        <taxon>Lachnospiraceae</taxon>
        <taxon>Blautia</taxon>
    </lineage>
</organism>
<dbReference type="GO" id="GO:0080120">
    <property type="term" value="P:CAAX-box protein maturation"/>
    <property type="evidence" value="ECO:0007669"/>
    <property type="project" value="UniProtKB-ARBA"/>
</dbReference>
<evidence type="ECO:0000259" key="2">
    <source>
        <dbReference type="Pfam" id="PF02517"/>
    </source>
</evidence>
<dbReference type="AlphaFoldDB" id="A0A9D2DSK6"/>
<reference evidence="3" key="1">
    <citation type="journal article" date="2021" name="PeerJ">
        <title>Extensive microbial diversity within the chicken gut microbiome revealed by metagenomics and culture.</title>
        <authorList>
            <person name="Gilroy R."/>
            <person name="Ravi A."/>
            <person name="Getino M."/>
            <person name="Pursley I."/>
            <person name="Horton D.L."/>
            <person name="Alikhan N.F."/>
            <person name="Baker D."/>
            <person name="Gharbi K."/>
            <person name="Hall N."/>
            <person name="Watson M."/>
            <person name="Adriaenssens E.M."/>
            <person name="Foster-Nyarko E."/>
            <person name="Jarju S."/>
            <person name="Secka A."/>
            <person name="Antonio M."/>
            <person name="Oren A."/>
            <person name="Chaudhuri R.R."/>
            <person name="La Ragione R."/>
            <person name="Hildebrand F."/>
            <person name="Pallen M.J."/>
        </authorList>
    </citation>
    <scope>NUCLEOTIDE SEQUENCE</scope>
    <source>
        <strain evidence="3">14324</strain>
    </source>
</reference>
<dbReference type="PANTHER" id="PTHR36435">
    <property type="entry name" value="SLR1288 PROTEIN"/>
    <property type="match status" value="1"/>
</dbReference>
<feature type="transmembrane region" description="Helical" evidence="1">
    <location>
        <begin position="112"/>
        <end position="145"/>
    </location>
</feature>
<sequence length="200" mass="21936">MPFALYFYKRDHARRMAGGLLPGTGENHLSFWDGILLLVLGAGAAHFFNVVVNILQIFIDASAYQEEMALVTEGKSLLMMVFWMGIVAPVSEEMVFRWLVYLRLRDYMRVGGAAAISGVIFGIYHGNLLQGIYAAVLGTIFAYVLEMTGNLLSTVLLHIGANVWSVCISELAVRITDERALSLLGSGILVLFVLAAAIYV</sequence>
<protein>
    <submittedName>
        <fullName evidence="3">CPBP family intramembrane metalloprotease</fullName>
    </submittedName>
</protein>
<feature type="transmembrane region" description="Helical" evidence="1">
    <location>
        <begin position="79"/>
        <end position="100"/>
    </location>
</feature>
<keyword evidence="1" id="KW-0472">Membrane</keyword>
<feature type="transmembrane region" description="Helical" evidence="1">
    <location>
        <begin position="151"/>
        <end position="173"/>
    </location>
</feature>
<reference evidence="3" key="2">
    <citation type="submission" date="2021-04" db="EMBL/GenBank/DDBJ databases">
        <authorList>
            <person name="Gilroy R."/>
        </authorList>
    </citation>
    <scope>NUCLEOTIDE SEQUENCE</scope>
    <source>
        <strain evidence="3">14324</strain>
    </source>
</reference>
<accession>A0A9D2DSK6</accession>
<evidence type="ECO:0000256" key="1">
    <source>
        <dbReference type="SAM" id="Phobius"/>
    </source>
</evidence>
<gene>
    <name evidence="3" type="ORF">IAA21_05255</name>
</gene>
<dbReference type="InterPro" id="IPR052710">
    <property type="entry name" value="CAAX_protease"/>
</dbReference>
<name>A0A9D2DSK6_9FIRM</name>
<keyword evidence="3" id="KW-0378">Hydrolase</keyword>
<dbReference type="EMBL" id="DXBU01000073">
    <property type="protein sequence ID" value="HIZ22189.1"/>
    <property type="molecule type" value="Genomic_DNA"/>
</dbReference>
<comment type="caution">
    <text evidence="3">The sequence shown here is derived from an EMBL/GenBank/DDBJ whole genome shotgun (WGS) entry which is preliminary data.</text>
</comment>
<dbReference type="GO" id="GO:0004175">
    <property type="term" value="F:endopeptidase activity"/>
    <property type="evidence" value="ECO:0007669"/>
    <property type="project" value="UniProtKB-ARBA"/>
</dbReference>
<keyword evidence="1" id="KW-0812">Transmembrane</keyword>